<comment type="caution">
    <text evidence="2">The sequence shown here is derived from an EMBL/GenBank/DDBJ whole genome shotgun (WGS) entry which is preliminary data.</text>
</comment>
<evidence type="ECO:0000256" key="1">
    <source>
        <dbReference type="SAM" id="Phobius"/>
    </source>
</evidence>
<sequence>MESLFKINLNGVIRKIKNLWITIKKIPWILGENAFLFILIFILLDILFGELIFYKYIFLVRKEEPKVASLSTKFQENIYQSVFKEVEKRENILNNPSSEIYIDLFK</sequence>
<organism evidence="2 3">
    <name type="scientific">Candidatus Staskawiczbacteria bacterium RIFCSPHIGHO2_02_FULL_34_10</name>
    <dbReference type="NCBI Taxonomy" id="1802205"/>
    <lineage>
        <taxon>Bacteria</taxon>
        <taxon>Candidatus Staskawicziibacteriota</taxon>
    </lineage>
</organism>
<feature type="transmembrane region" description="Helical" evidence="1">
    <location>
        <begin position="34"/>
        <end position="54"/>
    </location>
</feature>
<evidence type="ECO:0000313" key="2">
    <source>
        <dbReference type="EMBL" id="OGZ67385.1"/>
    </source>
</evidence>
<dbReference type="AlphaFoldDB" id="A0A1G2HY17"/>
<keyword evidence="1" id="KW-0472">Membrane</keyword>
<dbReference type="STRING" id="1802205.A3C58_03795"/>
<name>A0A1G2HY17_9BACT</name>
<evidence type="ECO:0000313" key="3">
    <source>
        <dbReference type="Proteomes" id="UP000178380"/>
    </source>
</evidence>
<gene>
    <name evidence="2" type="ORF">A3C58_03795</name>
</gene>
<dbReference type="Proteomes" id="UP000178380">
    <property type="component" value="Unassembled WGS sequence"/>
</dbReference>
<protein>
    <submittedName>
        <fullName evidence="2">Uncharacterized protein</fullName>
    </submittedName>
</protein>
<keyword evidence="1" id="KW-0812">Transmembrane</keyword>
<dbReference type="EMBL" id="MHOR01000010">
    <property type="protein sequence ID" value="OGZ67385.1"/>
    <property type="molecule type" value="Genomic_DNA"/>
</dbReference>
<reference evidence="2 3" key="1">
    <citation type="journal article" date="2016" name="Nat. Commun.">
        <title>Thousands of microbial genomes shed light on interconnected biogeochemical processes in an aquifer system.</title>
        <authorList>
            <person name="Anantharaman K."/>
            <person name="Brown C.T."/>
            <person name="Hug L.A."/>
            <person name="Sharon I."/>
            <person name="Castelle C.J."/>
            <person name="Probst A.J."/>
            <person name="Thomas B.C."/>
            <person name="Singh A."/>
            <person name="Wilkins M.J."/>
            <person name="Karaoz U."/>
            <person name="Brodie E.L."/>
            <person name="Williams K.H."/>
            <person name="Hubbard S.S."/>
            <person name="Banfield J.F."/>
        </authorList>
    </citation>
    <scope>NUCLEOTIDE SEQUENCE [LARGE SCALE GENOMIC DNA]</scope>
</reference>
<keyword evidence="1" id="KW-1133">Transmembrane helix</keyword>
<proteinExistence type="predicted"/>
<accession>A0A1G2HY17</accession>